<organism evidence="2 3">
    <name type="scientific">Diplodia corticola</name>
    <dbReference type="NCBI Taxonomy" id="236234"/>
    <lineage>
        <taxon>Eukaryota</taxon>
        <taxon>Fungi</taxon>
        <taxon>Dikarya</taxon>
        <taxon>Ascomycota</taxon>
        <taxon>Pezizomycotina</taxon>
        <taxon>Dothideomycetes</taxon>
        <taxon>Dothideomycetes incertae sedis</taxon>
        <taxon>Botryosphaeriales</taxon>
        <taxon>Botryosphaeriaceae</taxon>
        <taxon>Diplodia</taxon>
    </lineage>
</organism>
<dbReference type="RefSeq" id="XP_020129884.1">
    <property type="nucleotide sequence ID" value="XM_020273861.1"/>
</dbReference>
<evidence type="ECO:0000313" key="3">
    <source>
        <dbReference type="Proteomes" id="UP000183809"/>
    </source>
</evidence>
<evidence type="ECO:0000313" key="2">
    <source>
        <dbReference type="EMBL" id="OJD33624.1"/>
    </source>
</evidence>
<keyword evidence="3" id="KW-1185">Reference proteome</keyword>
<comment type="caution">
    <text evidence="2">The sequence shown here is derived from an EMBL/GenBank/DDBJ whole genome shotgun (WGS) entry which is preliminary data.</text>
</comment>
<proteinExistence type="predicted"/>
<dbReference type="AlphaFoldDB" id="A0A1J9QYZ9"/>
<protein>
    <submittedName>
        <fullName evidence="2">Uncharacterized protein</fullName>
    </submittedName>
</protein>
<evidence type="ECO:0000256" key="1">
    <source>
        <dbReference type="SAM" id="MobiDB-lite"/>
    </source>
</evidence>
<feature type="compositionally biased region" description="Polar residues" evidence="1">
    <location>
        <begin position="37"/>
        <end position="48"/>
    </location>
</feature>
<dbReference type="GeneID" id="31014122"/>
<feature type="compositionally biased region" description="Polar residues" evidence="1">
    <location>
        <begin position="156"/>
        <end position="170"/>
    </location>
</feature>
<accession>A0A1J9QYZ9</accession>
<dbReference type="STRING" id="236234.A0A1J9QYZ9"/>
<reference evidence="2 3" key="1">
    <citation type="submission" date="2016-10" db="EMBL/GenBank/DDBJ databases">
        <title>Proteomics and genomics reveal pathogen-plant mechanisms compatible with a hemibiotrophic lifestyle of Diplodia corticola.</title>
        <authorList>
            <person name="Fernandes I."/>
            <person name="De Jonge R."/>
            <person name="Van De Peer Y."/>
            <person name="Devreese B."/>
            <person name="Alves A."/>
            <person name="Esteves A.C."/>
        </authorList>
    </citation>
    <scope>NUCLEOTIDE SEQUENCE [LARGE SCALE GENOMIC DNA]</scope>
    <source>
        <strain evidence="2 3">CBS 112549</strain>
    </source>
</reference>
<feature type="region of interest" description="Disordered" evidence="1">
    <location>
        <begin position="213"/>
        <end position="233"/>
    </location>
</feature>
<feature type="region of interest" description="Disordered" evidence="1">
    <location>
        <begin position="1"/>
        <end position="92"/>
    </location>
</feature>
<feature type="region of interest" description="Disordered" evidence="1">
    <location>
        <begin position="245"/>
        <end position="268"/>
    </location>
</feature>
<dbReference type="Proteomes" id="UP000183809">
    <property type="component" value="Unassembled WGS sequence"/>
</dbReference>
<feature type="compositionally biased region" description="Basic and acidic residues" evidence="1">
    <location>
        <begin position="251"/>
        <end position="262"/>
    </location>
</feature>
<dbReference type="OrthoDB" id="5279705at2759"/>
<feature type="compositionally biased region" description="Basic and acidic residues" evidence="1">
    <location>
        <begin position="80"/>
        <end position="92"/>
    </location>
</feature>
<gene>
    <name evidence="2" type="ORF">BKCO1_2900098</name>
</gene>
<feature type="region of interest" description="Disordered" evidence="1">
    <location>
        <begin position="125"/>
        <end position="170"/>
    </location>
</feature>
<name>A0A1J9QYZ9_9PEZI</name>
<dbReference type="EMBL" id="MNUE01000029">
    <property type="protein sequence ID" value="OJD33624.1"/>
    <property type="molecule type" value="Genomic_DNA"/>
</dbReference>
<sequence>MLAWIPSAPQPPHPYVPSRSSPLAPRHPNVVHRQPLAPTTNTSHNIFSFSMDPPSKHSAATPPQRSVKPNPLIQKTAGDAGRERRRDMFLKKVANNRDERRWSGRAEQIERLDHIKEQRRWQQYLERSAPGSMEPSDEEEEGEHDEDAENRDPMLGSSQRSTNGVPNVFSNYVRSSPLQTVWSQSSEAEVEVVAQQEDEELDALLAMMEEDERRADINGDDVANQPYNSDDDEYDSIFSEYLAAQQTSQPAHHDSIDDHDYDAMDMTG</sequence>
<feature type="compositionally biased region" description="Acidic residues" evidence="1">
    <location>
        <begin position="135"/>
        <end position="149"/>
    </location>
</feature>